<gene>
    <name evidence="17" type="ORF">SAMN05660359_03692</name>
</gene>
<dbReference type="Pfam" id="PF00361">
    <property type="entry name" value="Proton_antipo_M"/>
    <property type="match status" value="1"/>
</dbReference>
<organism evidence="17 18">
    <name type="scientific">Geodermatophilus obscurus</name>
    <dbReference type="NCBI Taxonomy" id="1861"/>
    <lineage>
        <taxon>Bacteria</taxon>
        <taxon>Bacillati</taxon>
        <taxon>Actinomycetota</taxon>
        <taxon>Actinomycetes</taxon>
        <taxon>Geodermatophilales</taxon>
        <taxon>Geodermatophilaceae</taxon>
        <taxon>Geodermatophilus</taxon>
    </lineage>
</organism>
<feature type="compositionally biased region" description="Low complexity" evidence="10">
    <location>
        <begin position="951"/>
        <end position="966"/>
    </location>
</feature>
<keyword evidence="7" id="KW-0406">Ion transport</keyword>
<evidence type="ECO:0000256" key="1">
    <source>
        <dbReference type="ARBA" id="ARBA00004651"/>
    </source>
</evidence>
<name>A0A1I5HG77_9ACTN</name>
<reference evidence="18" key="1">
    <citation type="submission" date="2016-10" db="EMBL/GenBank/DDBJ databases">
        <authorList>
            <person name="Varghese N."/>
            <person name="Submissions S."/>
        </authorList>
    </citation>
    <scope>NUCLEOTIDE SEQUENCE [LARGE SCALE GENOMIC DNA]</scope>
    <source>
        <strain evidence="18">DSM 43161</strain>
    </source>
</reference>
<dbReference type="Pfam" id="PF00662">
    <property type="entry name" value="Proton_antipo_N"/>
    <property type="match status" value="1"/>
</dbReference>
<dbReference type="InterPro" id="IPR025383">
    <property type="entry name" value="MrpA_C/MbhD"/>
</dbReference>
<evidence type="ECO:0000313" key="18">
    <source>
        <dbReference type="Proteomes" id="UP000183642"/>
    </source>
</evidence>
<feature type="transmembrane region" description="Helical" evidence="11">
    <location>
        <begin position="213"/>
        <end position="230"/>
    </location>
</feature>
<dbReference type="Pfam" id="PF20501">
    <property type="entry name" value="MbhE"/>
    <property type="match status" value="1"/>
</dbReference>
<dbReference type="PANTHER" id="PTHR43373">
    <property type="entry name" value="NA(+)/H(+) ANTIPORTER SUBUNIT"/>
    <property type="match status" value="1"/>
</dbReference>
<evidence type="ECO:0000259" key="14">
    <source>
        <dbReference type="Pfam" id="PF04039"/>
    </source>
</evidence>
<feature type="transmembrane region" description="Helical" evidence="11">
    <location>
        <begin position="816"/>
        <end position="839"/>
    </location>
</feature>
<dbReference type="AlphaFoldDB" id="A0A1I5HG77"/>
<feature type="transmembrane region" description="Helical" evidence="11">
    <location>
        <begin position="881"/>
        <end position="906"/>
    </location>
</feature>
<feature type="transmembrane region" description="Helical" evidence="11">
    <location>
        <begin position="788"/>
        <end position="810"/>
    </location>
</feature>
<feature type="transmembrane region" description="Helical" evidence="11">
    <location>
        <begin position="330"/>
        <end position="354"/>
    </location>
</feature>
<evidence type="ECO:0000313" key="17">
    <source>
        <dbReference type="EMBL" id="SFO47227.1"/>
    </source>
</evidence>
<feature type="compositionally biased region" description="Low complexity" evidence="10">
    <location>
        <begin position="917"/>
        <end position="942"/>
    </location>
</feature>
<dbReference type="Proteomes" id="UP000183642">
    <property type="component" value="Unassembled WGS sequence"/>
</dbReference>
<keyword evidence="3" id="KW-0050">Antiport</keyword>
<feature type="transmembrane region" description="Helical" evidence="11">
    <location>
        <begin position="509"/>
        <end position="525"/>
    </location>
</feature>
<accession>A0A1I5HG77</accession>
<feature type="domain" description="NADH:quinone oxidoreductase/Mrp antiporter transmembrane" evidence="12">
    <location>
        <begin position="136"/>
        <end position="414"/>
    </location>
</feature>
<comment type="subcellular location">
    <subcellularLocation>
        <location evidence="1">Cell membrane</location>
        <topology evidence="1">Multi-pass membrane protein</topology>
    </subcellularLocation>
    <subcellularLocation>
        <location evidence="9">Membrane</location>
        <topology evidence="9">Multi-pass membrane protein</topology>
    </subcellularLocation>
</comment>
<feature type="transmembrane region" description="Helical" evidence="11">
    <location>
        <begin position="375"/>
        <end position="394"/>
    </location>
</feature>
<feature type="transmembrane region" description="Helical" evidence="11">
    <location>
        <begin position="118"/>
        <end position="137"/>
    </location>
</feature>
<feature type="transmembrane region" description="Helical" evidence="11">
    <location>
        <begin position="572"/>
        <end position="590"/>
    </location>
</feature>
<feature type="domain" description="MrpA C-terminal/MbhD" evidence="15">
    <location>
        <begin position="609"/>
        <end position="673"/>
    </location>
</feature>
<feature type="transmembrane region" description="Helical" evidence="11">
    <location>
        <begin position="277"/>
        <end position="298"/>
    </location>
</feature>
<keyword evidence="8 11" id="KW-0472">Membrane</keyword>
<dbReference type="EMBL" id="FOWE01000009">
    <property type="protein sequence ID" value="SFO47227.1"/>
    <property type="molecule type" value="Genomic_DNA"/>
</dbReference>
<feature type="transmembrane region" description="Helical" evidence="11">
    <location>
        <begin position="650"/>
        <end position="673"/>
    </location>
</feature>
<evidence type="ECO:0000256" key="6">
    <source>
        <dbReference type="ARBA" id="ARBA00022989"/>
    </source>
</evidence>
<dbReference type="InterPro" id="IPR046806">
    <property type="entry name" value="MrpA_C/MbhE"/>
</dbReference>
<evidence type="ECO:0000256" key="8">
    <source>
        <dbReference type="ARBA" id="ARBA00023136"/>
    </source>
</evidence>
<feature type="transmembrane region" description="Helical" evidence="11">
    <location>
        <begin position="12"/>
        <end position="30"/>
    </location>
</feature>
<feature type="region of interest" description="Disordered" evidence="10">
    <location>
        <begin position="917"/>
        <end position="966"/>
    </location>
</feature>
<feature type="domain" description="Na+/H+ antiporter MnhB subunit-related protein" evidence="14">
    <location>
        <begin position="789"/>
        <end position="906"/>
    </location>
</feature>
<dbReference type="PRINTS" id="PR01434">
    <property type="entry name" value="NADHDHGNASE5"/>
</dbReference>
<dbReference type="GO" id="GO:0006811">
    <property type="term" value="P:monoatomic ion transport"/>
    <property type="evidence" value="ECO:0007669"/>
    <property type="project" value="UniProtKB-KW"/>
</dbReference>
<keyword evidence="18" id="KW-1185">Reference proteome</keyword>
<feature type="domain" description="MrpA C-terminal/MbhE" evidence="16">
    <location>
        <begin position="683"/>
        <end position="762"/>
    </location>
</feature>
<evidence type="ECO:0000256" key="9">
    <source>
        <dbReference type="RuleBase" id="RU000320"/>
    </source>
</evidence>
<evidence type="ECO:0000256" key="7">
    <source>
        <dbReference type="ARBA" id="ARBA00023065"/>
    </source>
</evidence>
<keyword evidence="4" id="KW-1003">Cell membrane</keyword>
<feature type="transmembrane region" description="Helical" evidence="11">
    <location>
        <begin position="625"/>
        <end position="644"/>
    </location>
</feature>
<feature type="transmembrane region" description="Helical" evidence="11">
    <location>
        <begin position="305"/>
        <end position="324"/>
    </location>
</feature>
<feature type="transmembrane region" description="Helical" evidence="11">
    <location>
        <begin position="86"/>
        <end position="106"/>
    </location>
</feature>
<dbReference type="GO" id="GO:0015297">
    <property type="term" value="F:antiporter activity"/>
    <property type="evidence" value="ECO:0007669"/>
    <property type="project" value="UniProtKB-KW"/>
</dbReference>
<sequence length="966" mass="98181">MLPVGDGGDGVILVLSLAAMLLLAAAAPPVHRRLGRTTGYVLAAGFAGVGGLLATQVPTVLDGGAVTTSWQWMPSLQVSFSLRLDGLAGLFCLIVLGVGVLVMAYCPRYMGDSGRNGVVYGLLTLFAGTMLGLVLAADLVLLYVFWELTTICSFFLIATAGQVAVRPARRALLVTAAGGLALLVAVVMLSVVVGTTDLATVLAERERVLASPLAWPIGGLIAFAAFTKSAQLPLHFWLPGAMVAMTPVSAYLHAATMVKAGIYLLMRTTPLFAGQPAWSALLITVGLASAVGGAFMALREHDLKAILAQSTVSQLGLLIAVIGVGTPVALAAAMLHTFAHALFKATLFMLVGVIDRETGSRDIRELSGLRRVMPVTATVTALAALSMAGVPPMLGFVSKEYLFQGLLEADVTSWSGVVAGALGVTASALTFAYGMRIVHGAFGGPTRQPDLYEPSAAFLAPAALAALAGVVLGPGIDLLNPMVTRAAADVVYAGAVPEFSFWHGLSPEVVMSAITIAVGTVLFLRRDAVDRALQRVRLPDGGALFDRTHDAVLALGTAVGRPDRSTDLTGHLARPLIALVVLGAVGTVAVDGLPSRGPTDRLLDWPVLALLALAVLGTVLTRSLLAAVGLVGVVGLVVAVWFLLAGAVDVALTLLLVEVLTAVVAVLVLRRLPTRLRRAAAPRRAVAAALGVAVGVAAAVATLALTGRRDLSGTGGYFLDAAEPETGGTNVVNTILVDFRGMDTLGEAIVLGAAAVGLLVLLGSEPGAPRSGTPPAGPTPAPRADGGLVLQVAAQVLVPGMAVLSAYLLWRGHDEPGGGFIAALVGGIAVGLHQVAHAFPGLPRYLRPAPLVGAGLLLALGTGAAAALQGRPFLTPFDIPVLGAVGIGSPLLFDLGVYLLVLALLVTAFDRLGADPAGSAPAGSAPAAEDAAPPAPSGPAGAQVPDHRPPAGRAAAAAPPTRRGPR</sequence>
<feature type="domain" description="NADH-Ubiquinone oxidoreductase (complex I) chain 5 N-terminal" evidence="13">
    <location>
        <begin position="73"/>
        <end position="112"/>
    </location>
</feature>
<evidence type="ECO:0000256" key="5">
    <source>
        <dbReference type="ARBA" id="ARBA00022692"/>
    </source>
</evidence>
<dbReference type="InterPro" id="IPR001750">
    <property type="entry name" value="ND/Mrp_TM"/>
</dbReference>
<evidence type="ECO:0000256" key="4">
    <source>
        <dbReference type="ARBA" id="ARBA00022475"/>
    </source>
</evidence>
<feature type="transmembrane region" description="Helical" evidence="11">
    <location>
        <begin position="172"/>
        <end position="193"/>
    </location>
</feature>
<dbReference type="PANTHER" id="PTHR43373:SF1">
    <property type="entry name" value="NA(+)_H(+) ANTIPORTER SUBUNIT A"/>
    <property type="match status" value="1"/>
</dbReference>
<dbReference type="InterPro" id="IPR007182">
    <property type="entry name" value="MnhB"/>
</dbReference>
<keyword evidence="5 9" id="KW-0812">Transmembrane</keyword>
<evidence type="ECO:0000256" key="11">
    <source>
        <dbReference type="SAM" id="Phobius"/>
    </source>
</evidence>
<dbReference type="Pfam" id="PF04039">
    <property type="entry name" value="MnhB"/>
    <property type="match status" value="1"/>
</dbReference>
<dbReference type="Pfam" id="PF13244">
    <property type="entry name" value="MbhD"/>
    <property type="match status" value="1"/>
</dbReference>
<feature type="transmembrane region" description="Helical" evidence="11">
    <location>
        <begin position="748"/>
        <end position="768"/>
    </location>
</feature>
<feature type="transmembrane region" description="Helical" evidence="11">
    <location>
        <begin position="851"/>
        <end position="869"/>
    </location>
</feature>
<dbReference type="GO" id="GO:0005886">
    <property type="term" value="C:plasma membrane"/>
    <property type="evidence" value="ECO:0007669"/>
    <property type="project" value="UniProtKB-SubCell"/>
</dbReference>
<dbReference type="InterPro" id="IPR050616">
    <property type="entry name" value="CPA3_Na-H_Antiporter_A"/>
</dbReference>
<evidence type="ECO:0000256" key="3">
    <source>
        <dbReference type="ARBA" id="ARBA00022449"/>
    </source>
</evidence>
<evidence type="ECO:0000259" key="16">
    <source>
        <dbReference type="Pfam" id="PF20501"/>
    </source>
</evidence>
<evidence type="ECO:0000256" key="2">
    <source>
        <dbReference type="ARBA" id="ARBA00022448"/>
    </source>
</evidence>
<feature type="transmembrane region" description="Helical" evidence="11">
    <location>
        <begin position="42"/>
        <end position="66"/>
    </location>
</feature>
<feature type="transmembrane region" description="Helical" evidence="11">
    <location>
        <begin position="685"/>
        <end position="705"/>
    </location>
</feature>
<keyword evidence="6 11" id="KW-1133">Transmembrane helix</keyword>
<evidence type="ECO:0000259" key="15">
    <source>
        <dbReference type="Pfam" id="PF13244"/>
    </source>
</evidence>
<evidence type="ECO:0000256" key="10">
    <source>
        <dbReference type="SAM" id="MobiDB-lite"/>
    </source>
</evidence>
<feature type="transmembrane region" description="Helical" evidence="11">
    <location>
        <begin position="456"/>
        <end position="476"/>
    </location>
</feature>
<feature type="transmembrane region" description="Helical" evidence="11">
    <location>
        <begin position="602"/>
        <end position="620"/>
    </location>
</feature>
<evidence type="ECO:0000259" key="13">
    <source>
        <dbReference type="Pfam" id="PF00662"/>
    </source>
</evidence>
<keyword evidence="2" id="KW-0813">Transport</keyword>
<proteinExistence type="predicted"/>
<feature type="transmembrane region" description="Helical" evidence="11">
    <location>
        <begin position="242"/>
        <end position="265"/>
    </location>
</feature>
<dbReference type="InterPro" id="IPR001516">
    <property type="entry name" value="Proton_antipo_N"/>
</dbReference>
<protein>
    <submittedName>
        <fullName evidence="17">Multicomponent Na+:H+ antiporter subunit A</fullName>
    </submittedName>
</protein>
<feature type="transmembrane region" description="Helical" evidence="11">
    <location>
        <begin position="143"/>
        <end position="165"/>
    </location>
</feature>
<evidence type="ECO:0000259" key="12">
    <source>
        <dbReference type="Pfam" id="PF00361"/>
    </source>
</evidence>
<feature type="transmembrane region" description="Helical" evidence="11">
    <location>
        <begin position="414"/>
        <end position="435"/>
    </location>
</feature>